<dbReference type="HOGENOM" id="CLU_589600_0_0_1"/>
<keyword evidence="4" id="KW-1185">Reference proteome</keyword>
<dbReference type="SMR" id="B4JKV2"/>
<evidence type="ECO:0000256" key="2">
    <source>
        <dbReference type="SAM" id="MobiDB-lite"/>
    </source>
</evidence>
<evidence type="ECO:0000313" key="3">
    <source>
        <dbReference type="EMBL" id="EDW00205.1"/>
    </source>
</evidence>
<dbReference type="AlphaFoldDB" id="B4JKV2"/>
<organism evidence="4">
    <name type="scientific">Drosophila grimshawi</name>
    <name type="common">Hawaiian fruit fly</name>
    <name type="synonym">Idiomyia grimshawi</name>
    <dbReference type="NCBI Taxonomy" id="7222"/>
    <lineage>
        <taxon>Eukaryota</taxon>
        <taxon>Metazoa</taxon>
        <taxon>Ecdysozoa</taxon>
        <taxon>Arthropoda</taxon>
        <taxon>Hexapoda</taxon>
        <taxon>Insecta</taxon>
        <taxon>Pterygota</taxon>
        <taxon>Neoptera</taxon>
        <taxon>Endopterygota</taxon>
        <taxon>Diptera</taxon>
        <taxon>Brachycera</taxon>
        <taxon>Muscomorpha</taxon>
        <taxon>Ephydroidea</taxon>
        <taxon>Drosophilidae</taxon>
        <taxon>Drosophila</taxon>
        <taxon>Hawaiian Drosophila</taxon>
    </lineage>
</organism>
<feature type="coiled-coil region" evidence="1">
    <location>
        <begin position="169"/>
        <end position="235"/>
    </location>
</feature>
<name>B4JKV2_DROGR</name>
<evidence type="ECO:0000256" key="1">
    <source>
        <dbReference type="SAM" id="Coils"/>
    </source>
</evidence>
<dbReference type="eggNOG" id="ENOG502TB3W">
    <property type="taxonomic scope" value="Eukaryota"/>
</dbReference>
<reference evidence="3 4" key="1">
    <citation type="journal article" date="2007" name="Nature">
        <title>Evolution of genes and genomes on the Drosophila phylogeny.</title>
        <authorList>
            <consortium name="Drosophila 12 Genomes Consortium"/>
            <person name="Clark A.G."/>
            <person name="Eisen M.B."/>
            <person name="Smith D.R."/>
            <person name="Bergman C.M."/>
            <person name="Oliver B."/>
            <person name="Markow T.A."/>
            <person name="Kaufman T.C."/>
            <person name="Kellis M."/>
            <person name="Gelbart W."/>
            <person name="Iyer V.N."/>
            <person name="Pollard D.A."/>
            <person name="Sackton T.B."/>
            <person name="Larracuente A.M."/>
            <person name="Singh N.D."/>
            <person name="Abad J.P."/>
            <person name="Abt D.N."/>
            <person name="Adryan B."/>
            <person name="Aguade M."/>
            <person name="Akashi H."/>
            <person name="Anderson W.W."/>
            <person name="Aquadro C.F."/>
            <person name="Ardell D.H."/>
            <person name="Arguello R."/>
            <person name="Artieri C.G."/>
            <person name="Barbash D.A."/>
            <person name="Barker D."/>
            <person name="Barsanti P."/>
            <person name="Batterham P."/>
            <person name="Batzoglou S."/>
            <person name="Begun D."/>
            <person name="Bhutkar A."/>
            <person name="Blanco E."/>
            <person name="Bosak S.A."/>
            <person name="Bradley R.K."/>
            <person name="Brand A.D."/>
            <person name="Brent M.R."/>
            <person name="Brooks A.N."/>
            <person name="Brown R.H."/>
            <person name="Butlin R.K."/>
            <person name="Caggese C."/>
            <person name="Calvi B.R."/>
            <person name="Bernardo de Carvalho A."/>
            <person name="Caspi A."/>
            <person name="Castrezana S."/>
            <person name="Celniker S.E."/>
            <person name="Chang J.L."/>
            <person name="Chapple C."/>
            <person name="Chatterji S."/>
            <person name="Chinwalla A."/>
            <person name="Civetta A."/>
            <person name="Clifton S.W."/>
            <person name="Comeron J.M."/>
            <person name="Costello J.C."/>
            <person name="Coyne J.A."/>
            <person name="Daub J."/>
            <person name="David R.G."/>
            <person name="Delcher A.L."/>
            <person name="Delehaunty K."/>
            <person name="Do C.B."/>
            <person name="Ebling H."/>
            <person name="Edwards K."/>
            <person name="Eickbush T."/>
            <person name="Evans J.D."/>
            <person name="Filipski A."/>
            <person name="Findeiss S."/>
            <person name="Freyhult E."/>
            <person name="Fulton L."/>
            <person name="Fulton R."/>
            <person name="Garcia A.C."/>
            <person name="Gardiner A."/>
            <person name="Garfield D.A."/>
            <person name="Garvin B.E."/>
            <person name="Gibson G."/>
            <person name="Gilbert D."/>
            <person name="Gnerre S."/>
            <person name="Godfrey J."/>
            <person name="Good R."/>
            <person name="Gotea V."/>
            <person name="Gravely B."/>
            <person name="Greenberg A.J."/>
            <person name="Griffiths-Jones S."/>
            <person name="Gross S."/>
            <person name="Guigo R."/>
            <person name="Gustafson E.A."/>
            <person name="Haerty W."/>
            <person name="Hahn M.W."/>
            <person name="Halligan D.L."/>
            <person name="Halpern A.L."/>
            <person name="Halter G.M."/>
            <person name="Han M.V."/>
            <person name="Heger A."/>
            <person name="Hillier L."/>
            <person name="Hinrichs A.S."/>
            <person name="Holmes I."/>
            <person name="Hoskins R.A."/>
            <person name="Hubisz M.J."/>
            <person name="Hultmark D."/>
            <person name="Huntley M.A."/>
            <person name="Jaffe D.B."/>
            <person name="Jagadeeshan S."/>
            <person name="Jeck W.R."/>
            <person name="Johnson J."/>
            <person name="Jones C.D."/>
            <person name="Jordan W.C."/>
            <person name="Karpen G.H."/>
            <person name="Kataoka E."/>
            <person name="Keightley P.D."/>
            <person name="Kheradpour P."/>
            <person name="Kirkness E.F."/>
            <person name="Koerich L.B."/>
            <person name="Kristiansen K."/>
            <person name="Kudrna D."/>
            <person name="Kulathinal R.J."/>
            <person name="Kumar S."/>
            <person name="Kwok R."/>
            <person name="Lander E."/>
            <person name="Langley C.H."/>
            <person name="Lapoint R."/>
            <person name="Lazzaro B.P."/>
            <person name="Lee S.J."/>
            <person name="Levesque L."/>
            <person name="Li R."/>
            <person name="Lin C.F."/>
            <person name="Lin M.F."/>
            <person name="Lindblad-Toh K."/>
            <person name="Llopart A."/>
            <person name="Long M."/>
            <person name="Low L."/>
            <person name="Lozovsky E."/>
            <person name="Lu J."/>
            <person name="Luo M."/>
            <person name="Machado C.A."/>
            <person name="Makalowski W."/>
            <person name="Marzo M."/>
            <person name="Matsuda M."/>
            <person name="Matzkin L."/>
            <person name="McAllister B."/>
            <person name="McBride C.S."/>
            <person name="McKernan B."/>
            <person name="McKernan K."/>
            <person name="Mendez-Lago M."/>
            <person name="Minx P."/>
            <person name="Mollenhauer M.U."/>
            <person name="Montooth K."/>
            <person name="Mount S.M."/>
            <person name="Mu X."/>
            <person name="Myers E."/>
            <person name="Negre B."/>
            <person name="Newfeld S."/>
            <person name="Nielsen R."/>
            <person name="Noor M.A."/>
            <person name="O'Grady P."/>
            <person name="Pachter L."/>
            <person name="Papaceit M."/>
            <person name="Parisi M.J."/>
            <person name="Parisi M."/>
            <person name="Parts L."/>
            <person name="Pedersen J.S."/>
            <person name="Pesole G."/>
            <person name="Phillippy A.M."/>
            <person name="Ponting C.P."/>
            <person name="Pop M."/>
            <person name="Porcelli D."/>
            <person name="Powell J.R."/>
            <person name="Prohaska S."/>
            <person name="Pruitt K."/>
            <person name="Puig M."/>
            <person name="Quesneville H."/>
            <person name="Ram K.R."/>
            <person name="Rand D."/>
            <person name="Rasmussen M.D."/>
            <person name="Reed L.K."/>
            <person name="Reenan R."/>
            <person name="Reily A."/>
            <person name="Remington K.A."/>
            <person name="Rieger T.T."/>
            <person name="Ritchie M.G."/>
            <person name="Robin C."/>
            <person name="Rogers Y.H."/>
            <person name="Rohde C."/>
            <person name="Rozas J."/>
            <person name="Rubenfield M.J."/>
            <person name="Ruiz A."/>
            <person name="Russo S."/>
            <person name="Salzberg S.L."/>
            <person name="Sanchez-Gracia A."/>
            <person name="Saranga D.J."/>
            <person name="Sato H."/>
            <person name="Schaeffer S.W."/>
            <person name="Schatz M.C."/>
            <person name="Schlenke T."/>
            <person name="Schwartz R."/>
            <person name="Segarra C."/>
            <person name="Singh R.S."/>
            <person name="Sirot L."/>
            <person name="Sirota M."/>
            <person name="Sisneros N.B."/>
            <person name="Smith C.D."/>
            <person name="Smith T.F."/>
            <person name="Spieth J."/>
            <person name="Stage D.E."/>
            <person name="Stark A."/>
            <person name="Stephan W."/>
            <person name="Strausberg R.L."/>
            <person name="Strempel S."/>
            <person name="Sturgill D."/>
            <person name="Sutton G."/>
            <person name="Sutton G.G."/>
            <person name="Tao W."/>
            <person name="Teichmann S."/>
            <person name="Tobari Y.N."/>
            <person name="Tomimura Y."/>
            <person name="Tsolas J.M."/>
            <person name="Valente V.L."/>
            <person name="Venter E."/>
            <person name="Venter J.C."/>
            <person name="Vicario S."/>
            <person name="Vieira F.G."/>
            <person name="Vilella A.J."/>
            <person name="Villasante A."/>
            <person name="Walenz B."/>
            <person name="Wang J."/>
            <person name="Wasserman M."/>
            <person name="Watts T."/>
            <person name="Wilson D."/>
            <person name="Wilson R.K."/>
            <person name="Wing R.A."/>
            <person name="Wolfner M.F."/>
            <person name="Wong A."/>
            <person name="Wong G.K."/>
            <person name="Wu C.I."/>
            <person name="Wu G."/>
            <person name="Yamamoto D."/>
            <person name="Yang H.P."/>
            <person name="Yang S.P."/>
            <person name="Yorke J.A."/>
            <person name="Yoshida K."/>
            <person name="Zdobnov E."/>
            <person name="Zhang P."/>
            <person name="Zhang Y."/>
            <person name="Zimin A.V."/>
            <person name="Baldwin J."/>
            <person name="Abdouelleil A."/>
            <person name="Abdulkadir J."/>
            <person name="Abebe A."/>
            <person name="Abera B."/>
            <person name="Abreu J."/>
            <person name="Acer S.C."/>
            <person name="Aftuck L."/>
            <person name="Alexander A."/>
            <person name="An P."/>
            <person name="Anderson E."/>
            <person name="Anderson S."/>
            <person name="Arachi H."/>
            <person name="Azer M."/>
            <person name="Bachantsang P."/>
            <person name="Barry A."/>
            <person name="Bayul T."/>
            <person name="Berlin A."/>
            <person name="Bessette D."/>
            <person name="Bloom T."/>
            <person name="Blye J."/>
            <person name="Boguslavskiy L."/>
            <person name="Bonnet C."/>
            <person name="Boukhgalter B."/>
            <person name="Bourzgui I."/>
            <person name="Brown A."/>
            <person name="Cahill P."/>
            <person name="Channer S."/>
            <person name="Cheshatsang Y."/>
            <person name="Chuda L."/>
            <person name="Citroen M."/>
            <person name="Collymore A."/>
            <person name="Cooke P."/>
            <person name="Costello M."/>
            <person name="D'Aco K."/>
            <person name="Daza R."/>
            <person name="De Haan G."/>
            <person name="DeGray S."/>
            <person name="DeMaso C."/>
            <person name="Dhargay N."/>
            <person name="Dooley K."/>
            <person name="Dooley E."/>
            <person name="Doricent M."/>
            <person name="Dorje P."/>
            <person name="Dorjee K."/>
            <person name="Dupes A."/>
            <person name="Elong R."/>
            <person name="Falk J."/>
            <person name="Farina A."/>
            <person name="Faro S."/>
            <person name="Ferguson D."/>
            <person name="Fisher S."/>
            <person name="Foley C.D."/>
            <person name="Franke A."/>
            <person name="Friedrich D."/>
            <person name="Gadbois L."/>
            <person name="Gearin G."/>
            <person name="Gearin C.R."/>
            <person name="Giannoukos G."/>
            <person name="Goode T."/>
            <person name="Graham J."/>
            <person name="Grandbois E."/>
            <person name="Grewal S."/>
            <person name="Gyaltsen K."/>
            <person name="Hafez N."/>
            <person name="Hagos B."/>
            <person name="Hall J."/>
            <person name="Henson C."/>
            <person name="Hollinger A."/>
            <person name="Honan T."/>
            <person name="Huard M.D."/>
            <person name="Hughes L."/>
            <person name="Hurhula B."/>
            <person name="Husby M.E."/>
            <person name="Kamat A."/>
            <person name="Kanga B."/>
            <person name="Kashin S."/>
            <person name="Khazanovich D."/>
            <person name="Kisner P."/>
            <person name="Lance K."/>
            <person name="Lara M."/>
            <person name="Lee W."/>
            <person name="Lennon N."/>
            <person name="Letendre F."/>
            <person name="LeVine R."/>
            <person name="Lipovsky A."/>
            <person name="Liu X."/>
            <person name="Liu J."/>
            <person name="Liu S."/>
            <person name="Lokyitsang T."/>
            <person name="Lokyitsang Y."/>
            <person name="Lubonja R."/>
            <person name="Lui A."/>
            <person name="MacDonald P."/>
            <person name="Magnisalis V."/>
            <person name="Maru K."/>
            <person name="Matthews C."/>
            <person name="McCusker W."/>
            <person name="McDonough S."/>
            <person name="Mehta T."/>
            <person name="Meldrim J."/>
            <person name="Meneus L."/>
            <person name="Mihai O."/>
            <person name="Mihalev A."/>
            <person name="Mihova T."/>
            <person name="Mittelman R."/>
            <person name="Mlenga V."/>
            <person name="Montmayeur A."/>
            <person name="Mulrain L."/>
            <person name="Navidi A."/>
            <person name="Naylor J."/>
            <person name="Negash T."/>
            <person name="Nguyen T."/>
            <person name="Nguyen N."/>
            <person name="Nicol R."/>
            <person name="Norbu C."/>
            <person name="Norbu N."/>
            <person name="Novod N."/>
            <person name="O'Neill B."/>
            <person name="Osman S."/>
            <person name="Markiewicz E."/>
            <person name="Oyono O.L."/>
            <person name="Patti C."/>
            <person name="Phunkhang P."/>
            <person name="Pierre F."/>
            <person name="Priest M."/>
            <person name="Raghuraman S."/>
            <person name="Rege F."/>
            <person name="Reyes R."/>
            <person name="Rise C."/>
            <person name="Rogov P."/>
            <person name="Ross K."/>
            <person name="Ryan E."/>
            <person name="Settipalli S."/>
            <person name="Shea T."/>
            <person name="Sherpa N."/>
            <person name="Shi L."/>
            <person name="Shih D."/>
            <person name="Sparrow T."/>
            <person name="Spaulding J."/>
            <person name="Stalker J."/>
            <person name="Stange-Thomann N."/>
            <person name="Stavropoulos S."/>
            <person name="Stone C."/>
            <person name="Strader C."/>
            <person name="Tesfaye S."/>
            <person name="Thomson T."/>
            <person name="Thoulutsang Y."/>
            <person name="Thoulutsang D."/>
            <person name="Topham K."/>
            <person name="Topping I."/>
            <person name="Tsamla T."/>
            <person name="Vassiliev H."/>
            <person name="Vo A."/>
            <person name="Wangchuk T."/>
            <person name="Wangdi T."/>
            <person name="Weiand M."/>
            <person name="Wilkinson J."/>
            <person name="Wilson A."/>
            <person name="Yadav S."/>
            <person name="Young G."/>
            <person name="Yu Q."/>
            <person name="Zembek L."/>
            <person name="Zhong D."/>
            <person name="Zimmer A."/>
            <person name="Zwirko Z."/>
            <person name="Jaffe D.B."/>
            <person name="Alvarez P."/>
            <person name="Brockman W."/>
            <person name="Butler J."/>
            <person name="Chin C."/>
            <person name="Gnerre S."/>
            <person name="Grabherr M."/>
            <person name="Kleber M."/>
            <person name="Mauceli E."/>
            <person name="MacCallum I."/>
        </authorList>
    </citation>
    <scope>NUCLEOTIDE SEQUENCE [LARGE SCALE GENOMIC DNA]</scope>
    <source>
        <strain evidence="4">Tucson 15287-2541.00</strain>
    </source>
</reference>
<accession>B4JKV2</accession>
<feature type="region of interest" description="Disordered" evidence="2">
    <location>
        <begin position="440"/>
        <end position="464"/>
    </location>
</feature>
<feature type="region of interest" description="Disordered" evidence="2">
    <location>
        <begin position="27"/>
        <end position="56"/>
    </location>
</feature>
<feature type="compositionally biased region" description="Low complexity" evidence="2">
    <location>
        <begin position="446"/>
        <end position="464"/>
    </location>
</feature>
<proteinExistence type="predicted"/>
<evidence type="ECO:0000313" key="4">
    <source>
        <dbReference type="Proteomes" id="UP000001070"/>
    </source>
</evidence>
<gene>
    <name evidence="3" type="primary">Dgri\GH12738</name>
    <name evidence="3" type="ORF">Dgri_GH12738</name>
</gene>
<dbReference type="OrthoDB" id="7871015at2759"/>
<dbReference type="EMBL" id="CH916370">
    <property type="protein sequence ID" value="EDW00205.1"/>
    <property type="molecule type" value="Genomic_DNA"/>
</dbReference>
<sequence>MPKLKHNYKANDSQLFSIPYGKAEDASKKKHRIKIQNVGNSTQNGKESPRNATTDPINNENVLKCYAVHQKASVVSLTKQFKEFEQKIQNTNLSIAEKNKENYQLKKFLDDLNKERVELSAQYNKLLKNNNKLNQQLTENNKKYSSLESGYDEKLSHFKTICQGTKIELTVQRKQNDNLLGELKTVQEQHMDLLAQFETMAQQKDNELIDLQMKYMQLQEQLIEVETTLEQEKLQFIMEKETVQSEQQAEISVVLAKLDKSVQNEIELRSRVNKLEDFEMRYLELQKLNQENSIKASSVTQRLETEIERQKLQIEELFGQNQDLKANEKHHQTEIRALQEANDQLKDNSALKDSAAQAELRKSENQLSQLRQHIEGLQQNHLNTSNTLSAENYTMTQEFEKVKLQYEQKLAALQNELKLKNAEIVACQQHFTELKCSSNAPRTAANRNGNGNGSDDGNNKSNCN</sequence>
<dbReference type="PhylomeDB" id="B4JKV2"/>
<dbReference type="InParanoid" id="B4JKV2"/>
<feature type="coiled-coil region" evidence="1">
    <location>
        <begin position="81"/>
        <end position="143"/>
    </location>
</feature>
<dbReference type="STRING" id="7222.B4JKV2"/>
<keyword evidence="1" id="KW-0175">Coiled coil</keyword>
<feature type="compositionally biased region" description="Polar residues" evidence="2">
    <location>
        <begin position="37"/>
        <end position="56"/>
    </location>
</feature>
<protein>
    <submittedName>
        <fullName evidence="3">GH12738</fullName>
    </submittedName>
</protein>
<dbReference type="OMA" id="TAMENEM"/>
<feature type="coiled-coil region" evidence="1">
    <location>
        <begin position="300"/>
        <end position="430"/>
    </location>
</feature>
<dbReference type="Proteomes" id="UP000001070">
    <property type="component" value="Unassembled WGS sequence"/>
</dbReference>